<name>A0A1F7J3R2_9BACT</name>
<sequence>MKKKKPNNPYNIPSTSKNASNTDDIDFIDPVASKDQLEEKDPFFKQMGDDRNAKLIEQKIDDDEPIGSINGEYKHDDENTDENPPKEAILHEVRTKLK</sequence>
<gene>
    <name evidence="2" type="ORF">A3B50_00525</name>
</gene>
<evidence type="ECO:0000313" key="2">
    <source>
        <dbReference type="EMBL" id="OGK50251.1"/>
    </source>
</evidence>
<feature type="compositionally biased region" description="Polar residues" evidence="1">
    <location>
        <begin position="10"/>
        <end position="22"/>
    </location>
</feature>
<protein>
    <submittedName>
        <fullName evidence="2">Uncharacterized protein</fullName>
    </submittedName>
</protein>
<feature type="compositionally biased region" description="Basic and acidic residues" evidence="1">
    <location>
        <begin position="72"/>
        <end position="98"/>
    </location>
</feature>
<dbReference type="AlphaFoldDB" id="A0A1F7J3R2"/>
<comment type="caution">
    <text evidence="2">The sequence shown here is derived from an EMBL/GenBank/DDBJ whole genome shotgun (WGS) entry which is preliminary data.</text>
</comment>
<reference evidence="2 3" key="1">
    <citation type="journal article" date="2016" name="Nat. Commun.">
        <title>Thousands of microbial genomes shed light on interconnected biogeochemical processes in an aquifer system.</title>
        <authorList>
            <person name="Anantharaman K."/>
            <person name="Brown C.T."/>
            <person name="Hug L.A."/>
            <person name="Sharon I."/>
            <person name="Castelle C.J."/>
            <person name="Probst A.J."/>
            <person name="Thomas B.C."/>
            <person name="Singh A."/>
            <person name="Wilkins M.J."/>
            <person name="Karaoz U."/>
            <person name="Brodie E.L."/>
            <person name="Williams K.H."/>
            <person name="Hubbard S.S."/>
            <person name="Banfield J.F."/>
        </authorList>
    </citation>
    <scope>NUCLEOTIDE SEQUENCE [LARGE SCALE GENOMIC DNA]</scope>
</reference>
<evidence type="ECO:0000256" key="1">
    <source>
        <dbReference type="SAM" id="MobiDB-lite"/>
    </source>
</evidence>
<organism evidence="2 3">
    <name type="scientific">Candidatus Roizmanbacteria bacterium RIFCSPLOWO2_01_FULL_40_42</name>
    <dbReference type="NCBI Taxonomy" id="1802066"/>
    <lineage>
        <taxon>Bacteria</taxon>
        <taxon>Candidatus Roizmaniibacteriota</taxon>
    </lineage>
</organism>
<accession>A0A1F7J3R2</accession>
<proteinExistence type="predicted"/>
<dbReference type="EMBL" id="MGAQ01000020">
    <property type="protein sequence ID" value="OGK50251.1"/>
    <property type="molecule type" value="Genomic_DNA"/>
</dbReference>
<feature type="region of interest" description="Disordered" evidence="1">
    <location>
        <begin position="57"/>
        <end position="98"/>
    </location>
</feature>
<evidence type="ECO:0000313" key="3">
    <source>
        <dbReference type="Proteomes" id="UP000178558"/>
    </source>
</evidence>
<dbReference type="Proteomes" id="UP000178558">
    <property type="component" value="Unassembled WGS sequence"/>
</dbReference>
<feature type="region of interest" description="Disordered" evidence="1">
    <location>
        <begin position="1"/>
        <end position="38"/>
    </location>
</feature>